<dbReference type="PANTHER" id="PTHR24258:SF140">
    <property type="entry name" value="BCDNA.GH08420-RELATED"/>
    <property type="match status" value="1"/>
</dbReference>
<dbReference type="Gene3D" id="4.10.400.10">
    <property type="entry name" value="Low-density Lipoprotein Receptor"/>
    <property type="match status" value="8"/>
</dbReference>
<dbReference type="CDD" id="cd00190">
    <property type="entry name" value="Tryp_SPc"/>
    <property type="match status" value="1"/>
</dbReference>
<dbReference type="EMBL" id="CAACVG010012492">
    <property type="protein sequence ID" value="VEN60338.1"/>
    <property type="molecule type" value="Genomic_DNA"/>
</dbReference>
<organism evidence="10 11">
    <name type="scientific">Callosobruchus maculatus</name>
    <name type="common">Southern cowpea weevil</name>
    <name type="synonym">Pulse bruchid</name>
    <dbReference type="NCBI Taxonomy" id="64391"/>
    <lineage>
        <taxon>Eukaryota</taxon>
        <taxon>Metazoa</taxon>
        <taxon>Ecdysozoa</taxon>
        <taxon>Arthropoda</taxon>
        <taxon>Hexapoda</taxon>
        <taxon>Insecta</taxon>
        <taxon>Pterygota</taxon>
        <taxon>Neoptera</taxon>
        <taxon>Endopterygota</taxon>
        <taxon>Coleoptera</taxon>
        <taxon>Polyphaga</taxon>
        <taxon>Cucujiformia</taxon>
        <taxon>Chrysomeloidea</taxon>
        <taxon>Chrysomelidae</taxon>
        <taxon>Bruchinae</taxon>
        <taxon>Bruchini</taxon>
        <taxon>Callosobruchus</taxon>
    </lineage>
</organism>
<reference evidence="10 11" key="1">
    <citation type="submission" date="2019-01" db="EMBL/GenBank/DDBJ databases">
        <authorList>
            <person name="Sayadi A."/>
        </authorList>
    </citation>
    <scope>NUCLEOTIDE SEQUENCE [LARGE SCALE GENOMIC DNA]</scope>
</reference>
<evidence type="ECO:0000256" key="3">
    <source>
        <dbReference type="ARBA" id="ARBA00022825"/>
    </source>
</evidence>
<feature type="compositionally biased region" description="Polar residues" evidence="7">
    <location>
        <begin position="709"/>
        <end position="767"/>
    </location>
</feature>
<dbReference type="InterPro" id="IPR043504">
    <property type="entry name" value="Peptidase_S1_PA_chymotrypsin"/>
</dbReference>
<evidence type="ECO:0000256" key="1">
    <source>
        <dbReference type="ARBA" id="ARBA00022670"/>
    </source>
</evidence>
<feature type="compositionally biased region" description="Low complexity" evidence="7">
    <location>
        <begin position="768"/>
        <end position="787"/>
    </location>
</feature>
<evidence type="ECO:0000256" key="6">
    <source>
        <dbReference type="RuleBase" id="RU363034"/>
    </source>
</evidence>
<feature type="domain" description="Peptidase S1" evidence="9">
    <location>
        <begin position="2066"/>
        <end position="2409"/>
    </location>
</feature>
<dbReference type="SMART" id="SM00020">
    <property type="entry name" value="Tryp_SPc"/>
    <property type="match status" value="1"/>
</dbReference>
<keyword evidence="3 6" id="KW-0720">Serine protease</keyword>
<feature type="disulfide bond" evidence="5">
    <location>
        <begin position="1957"/>
        <end position="1972"/>
    </location>
</feature>
<dbReference type="GO" id="GO:0006508">
    <property type="term" value="P:proteolysis"/>
    <property type="evidence" value="ECO:0007669"/>
    <property type="project" value="UniProtKB-KW"/>
</dbReference>
<dbReference type="InterPro" id="IPR033116">
    <property type="entry name" value="TRYPSIN_SER"/>
</dbReference>
<evidence type="ECO:0000256" key="5">
    <source>
        <dbReference type="PROSITE-ProRule" id="PRU00124"/>
    </source>
</evidence>
<dbReference type="PRINTS" id="PR00261">
    <property type="entry name" value="LDLRECEPTOR"/>
</dbReference>
<evidence type="ECO:0000313" key="10">
    <source>
        <dbReference type="EMBL" id="VEN60338.1"/>
    </source>
</evidence>
<sequence>MDSPKIVSWDLKSDVAKETNSNSSDSPSPEAVPEPDGMVTIDLNGTKFEKTIEDLKEKVETDPKKVKYKPQLVYKAAVYLILFSVAALAIIVFVGERTDMFKSKKLRAVKEVRNRIADYKTKGQVDTLLDCLINESFEICCNKFLISSPELVAYCGSDDGFDDLVVSMLEANIRRRRRHLPQEEAEKLIGKHDKFSDFDYQNDYDQQDSVGHHDYDDHSLEARIGQQLPAESHFHDQIERQSNDEVDDHDSLNSLEDGTRIDHQMPPEDQFHDQINNHDLVNSPHSFAEDIARMVHQAAPEGQFDNQLDHQEPPDQIDSHQNLAIPHLSDHNLHTEVYDHDYQYSAHQTHGDSGNGIGHQMAPERVHQTQQIDPRNHVSENNFDDHQHSNLDHEAKLFQTSNQHDVINDPKLHADTSVRFTDQVESGSSLDHGNLETPVINDHRQYSDSSYNTRGDEIGMNPQIDPRKAVQDNQHGQHITQTNFDQHSYLQGINNHYPQNQGTVPHEFQRNLEDSRATQVLENQQVSGNRFLENHAANQMNQHGWVLSGQDSIVQQHASSGLTINENAIVTPQFENPTFRSPTSLLPEEHSRAKEAAHVTHQEVSSFAGKIHLSNEQNSNSNDDRIRKPTEIQRQQPHMEDVQLSVNSIEKNEEPTSQDQLGVNSSRGLPGPPQPTQLIDPQNGTLGFIPQAFRGLNIPAALTKHEEGNISTTNSTQESDISTKGQNNFGNSSAAITNKGQLQNGTAKSINLNNTSVDVSNTTENNRTSPSLPFSNSTNNSPPNSNTFGTVPHNSLKTNGSVDPFFNSSDESGIDFSDIGFVDIDMQYLGHSNNTNHSFHNTQSSTRPTITNFSGSTDVISVVTESVNKAQESIVPTSSSNVSNTDSKDNGNQGVESNVKTTDELQLQNSTERSDSSTAVTLNATSTDVTNLTENNRTTASSQLSNIKTDTSLHSNGKTIEKVSNSSLNILSNSENTTLVAMIPEDSVDHPNLNGSINNTTSTPTIFNSSGSTTVSGHIDEINSNIAENGPNSTTPKSLQVTDLKNRNFLGEASEQNMTTDKTGEDDQHIIPASSFSTINLVTSDSNSAKVVESSEESVKVSTEPSNARSRLNDDDNHQKSKLDFSATTDFLSNQQVMVNPCFPQYNPFMQQQMKQAFPFDGTQFLRVVPMTLPKVPQYTLNPQMYPYMVQPSYIPFAVPPPYMTAPVQQQSTAVQVTGPGGQYYMCTPISTPSNNIASMPGVEVRRTASNLQDLLSSFGSKTEISSQTRESSIVCPDGQFACFDQNKCIPMQQRCDSEVHCDDASDEVGCSCKDRVGFYRICDGFFDCPNGEDELGCFGCSENEFSCDDWSKFRNSTCIPIWQRCDDVRQCEMTGKDEEDCSILSDHVGSQPRIKISNAVGFLHRNWKGRWYPTCFGFEKWASDACKIEAGPSVATPRTHLMSTTDGYEGEFVSFSADHKIELVRSCVPDQAAFVECPPMYCGLRVKTKNPYRREEVDTSAETILNELGRKVRSAEHVETSSDENHLRVVGGKPSQPAAWPWLVSIYKNGVFHCGGVLINEEWIVTAAHCLDRYWQYYYEISAGALRRFSYSPMEQTRWAAVAIPHEDYDRATLSNDIALMKLSSPVRFNRYVRPICLPSDATAGDGFINAPPAGEICTTVGWGATVEHGIDPDHMREVEVPVLPACKHEEDRVNNAAICAGLLSGGKDACQGDSGGPFMCRNPRNPTQWYLAGIVSHGEGCARPNEPGVYTRVSRHLGWIAENARDDVLTSRIPLQKCPGYVCEGTRRCLPKKHYCDKIVDCLFGDDEVNCKSKSHHHSFKFHRDNDFLASVRSDTLDDRLENVTEKTAVSQSRGNSSKTAQTEDEKNIFFKCEMMLQLIPINKKCDKIFDCEDGTDEKNCLCVDYLRYTNTSSICDGITDCADLSDEADCNSCNSSTEFYCRRSGHCIELSKQCDGVSDCDTGEDEWDCVALTNSRVVILDADLRPEYSTSGVLTVNRLGTWKALCINTSTSLPSLATNACTSLGFEDYVSFHRMHVQETPLEVSLLNEVRNTSNIVPSEGTAIGGNCSALYVKCSNTFLASSNNFAKYELPWNAIIYAEGQYRCMGTIVGPRSIITHQDCLEGITNVQGSYVVVLVGKGEEHIGTKGPHEQILRVIQANRLAENNVLVLGLEKNVTFSRYVRSVSVSYRNSARRKENCLATGLKYDRVEYVSLTPEKNCKQGRRCLSADLQACEDSTQWIGTVVCESGSGWYPVAVFSRPKGFCDNSTKGSYSDLGPFRKQLADIIAGQGSVPPHPHSTFDGPPCTSPGDAFRCALGACINDKKTCDGVPDCRGGEDELEAVCQNRHGCLPSEMLCTETDKCIPKDAFCDGINDCGDNEDEPDVCNCAAYLQMTNFTKICDGAVNCADKTDEDQQICRCTDTSFKCNSTNTCIPKESVCDGFRDCRDGEDEDTCLVISTDNPESLKTGEVMVRTGGLWHSGCFPQNMTTTELTAICTELGHTGSSASRFTPPLENLRSSRAVIDHFSTTWIRRQPGNKFKLSARTGSEPYVKFVEDQTCFKLFISCL</sequence>
<comment type="caution">
    <text evidence="5">Lacks conserved residue(s) required for the propagation of feature annotation.</text>
</comment>
<evidence type="ECO:0000256" key="7">
    <source>
        <dbReference type="SAM" id="MobiDB-lite"/>
    </source>
</evidence>
<feature type="region of interest" description="Disordered" evidence="7">
    <location>
        <begin position="871"/>
        <end position="943"/>
    </location>
</feature>
<evidence type="ECO:0000256" key="2">
    <source>
        <dbReference type="ARBA" id="ARBA00022801"/>
    </source>
</evidence>
<feature type="transmembrane region" description="Helical" evidence="8">
    <location>
        <begin position="72"/>
        <end position="95"/>
    </location>
</feature>
<feature type="region of interest" description="Disordered" evidence="7">
    <location>
        <begin position="651"/>
        <end position="685"/>
    </location>
</feature>
<dbReference type="GO" id="GO:0004252">
    <property type="term" value="F:serine-type endopeptidase activity"/>
    <property type="evidence" value="ECO:0007669"/>
    <property type="project" value="InterPro"/>
</dbReference>
<feature type="disulfide bond" evidence="5">
    <location>
        <begin position="2318"/>
        <end position="2336"/>
    </location>
</feature>
<feature type="disulfide bond" evidence="5">
    <location>
        <begin position="1296"/>
        <end position="1311"/>
    </location>
</feature>
<dbReference type="InterPro" id="IPR015420">
    <property type="entry name" value="Peptidase_S1A_nudel"/>
</dbReference>
<dbReference type="Pfam" id="PF09342">
    <property type="entry name" value="DUF1986"/>
    <property type="match status" value="1"/>
</dbReference>
<feature type="compositionally biased region" description="Polar residues" evidence="7">
    <location>
        <begin position="18"/>
        <end position="27"/>
    </location>
</feature>
<keyword evidence="8" id="KW-1133">Transmembrane helix</keyword>
<dbReference type="InterPro" id="IPR009003">
    <property type="entry name" value="Peptidase_S1_PA"/>
</dbReference>
<feature type="region of interest" description="Disordered" evidence="7">
    <location>
        <begin position="1"/>
        <end position="36"/>
    </location>
</feature>
<dbReference type="Pfam" id="PF00089">
    <property type="entry name" value="Trypsin"/>
    <property type="match status" value="1"/>
</dbReference>
<evidence type="ECO:0000313" key="11">
    <source>
        <dbReference type="Proteomes" id="UP000410492"/>
    </source>
</evidence>
<feature type="compositionally biased region" description="Basic and acidic residues" evidence="7">
    <location>
        <begin position="1111"/>
        <end position="1121"/>
    </location>
</feature>
<protein>
    <recommendedName>
        <fullName evidence="9">Peptidase S1 domain-containing protein</fullName>
    </recommendedName>
</protein>
<evidence type="ECO:0000256" key="8">
    <source>
        <dbReference type="SAM" id="Phobius"/>
    </source>
</evidence>
<feature type="disulfide bond" evidence="5">
    <location>
        <begin position="2443"/>
        <end position="2458"/>
    </location>
</feature>
<feature type="region of interest" description="Disordered" evidence="7">
    <location>
        <begin position="241"/>
        <end position="278"/>
    </location>
</feature>
<evidence type="ECO:0000256" key="4">
    <source>
        <dbReference type="ARBA" id="ARBA00023157"/>
    </source>
</evidence>
<dbReference type="SUPFAM" id="SSF50494">
    <property type="entry name" value="Trypsin-like serine proteases"/>
    <property type="match status" value="2"/>
</dbReference>
<dbReference type="PROSITE" id="PS00134">
    <property type="entry name" value="TRYPSIN_HIS"/>
    <property type="match status" value="1"/>
</dbReference>
<feature type="region of interest" description="Disordered" evidence="7">
    <location>
        <begin position="426"/>
        <end position="477"/>
    </location>
</feature>
<dbReference type="OrthoDB" id="10016557at2759"/>
<keyword evidence="4 5" id="KW-1015">Disulfide bond</keyword>
<keyword evidence="2 6" id="KW-0378">Hydrolase</keyword>
<feature type="compositionally biased region" description="Polar residues" evidence="7">
    <location>
        <begin position="676"/>
        <end position="685"/>
    </location>
</feature>
<dbReference type="FunFam" id="2.40.10.10:FF:000003">
    <property type="entry name" value="Transmembrane serine protease 3"/>
    <property type="match status" value="1"/>
</dbReference>
<dbReference type="InterPro" id="IPR023415">
    <property type="entry name" value="LDLR_class-A_CS"/>
</dbReference>
<dbReference type="InterPro" id="IPR002172">
    <property type="entry name" value="LDrepeatLR_classA_rpt"/>
</dbReference>
<dbReference type="SUPFAM" id="SSF57424">
    <property type="entry name" value="LDL receptor-like module"/>
    <property type="match status" value="7"/>
</dbReference>
<dbReference type="PROSITE" id="PS50068">
    <property type="entry name" value="LDLRA_2"/>
    <property type="match status" value="8"/>
</dbReference>
<dbReference type="InterPro" id="IPR018114">
    <property type="entry name" value="TRYPSIN_HIS"/>
</dbReference>
<dbReference type="SMART" id="SM00192">
    <property type="entry name" value="LDLa"/>
    <property type="match status" value="8"/>
</dbReference>
<accession>A0A653DLW4</accession>
<evidence type="ECO:0000259" key="9">
    <source>
        <dbReference type="PROSITE" id="PS50240"/>
    </source>
</evidence>
<dbReference type="InterPro" id="IPR001254">
    <property type="entry name" value="Trypsin_dom"/>
</dbReference>
<dbReference type="Proteomes" id="UP000410492">
    <property type="component" value="Unassembled WGS sequence"/>
</dbReference>
<dbReference type="PROSITE" id="PS50240">
    <property type="entry name" value="TRYPSIN_DOM"/>
    <property type="match status" value="2"/>
</dbReference>
<feature type="compositionally biased region" description="Basic and acidic residues" evidence="7">
    <location>
        <begin position="257"/>
        <end position="276"/>
    </location>
</feature>
<dbReference type="PROSITE" id="PS00135">
    <property type="entry name" value="TRYPSIN_SER"/>
    <property type="match status" value="1"/>
</dbReference>
<dbReference type="PROSITE" id="PS01209">
    <property type="entry name" value="LDLRA_1"/>
    <property type="match status" value="2"/>
</dbReference>
<feature type="disulfide bond" evidence="5">
    <location>
        <begin position="1798"/>
        <end position="1813"/>
    </location>
</feature>
<keyword evidence="1 6" id="KW-0645">Protease</keyword>
<keyword evidence="8" id="KW-0472">Membrane</keyword>
<feature type="domain" description="Peptidase S1" evidence="9">
    <location>
        <begin position="1530"/>
        <end position="1767"/>
    </location>
</feature>
<gene>
    <name evidence="10" type="ORF">CALMAC_LOCUS18072</name>
</gene>
<feature type="region of interest" description="Disordered" evidence="7">
    <location>
        <begin position="707"/>
        <end position="795"/>
    </location>
</feature>
<dbReference type="InterPro" id="IPR036055">
    <property type="entry name" value="LDL_receptor-like_sf"/>
</dbReference>
<feature type="compositionally biased region" description="Polar residues" evidence="7">
    <location>
        <begin position="651"/>
        <end position="667"/>
    </location>
</feature>
<dbReference type="PANTHER" id="PTHR24258">
    <property type="entry name" value="SERINE PROTEASE-RELATED"/>
    <property type="match status" value="1"/>
</dbReference>
<dbReference type="Gene3D" id="2.40.10.10">
    <property type="entry name" value="Trypsin-like serine proteases"/>
    <property type="match status" value="2"/>
</dbReference>
<keyword evidence="8" id="KW-0812">Transmembrane</keyword>
<name>A0A653DLW4_CALMS</name>
<keyword evidence="11" id="KW-1185">Reference proteome</keyword>
<dbReference type="Pfam" id="PF00057">
    <property type="entry name" value="Ldl_recept_a"/>
    <property type="match status" value="3"/>
</dbReference>
<dbReference type="CDD" id="cd00112">
    <property type="entry name" value="LDLa"/>
    <property type="match status" value="8"/>
</dbReference>
<proteinExistence type="predicted"/>
<feature type="disulfide bond" evidence="5">
    <location>
        <begin position="1918"/>
        <end position="1933"/>
    </location>
</feature>
<feature type="region of interest" description="Disordered" evidence="7">
    <location>
        <begin position="1093"/>
        <end position="1121"/>
    </location>
</feature>